<feature type="compositionally biased region" description="Pro residues" evidence="2">
    <location>
        <begin position="215"/>
        <end position="227"/>
    </location>
</feature>
<feature type="compositionally biased region" description="Gly residues" evidence="2">
    <location>
        <begin position="228"/>
        <end position="244"/>
    </location>
</feature>
<feature type="compositionally biased region" description="Low complexity" evidence="2">
    <location>
        <begin position="193"/>
        <end position="203"/>
    </location>
</feature>
<keyword evidence="5" id="KW-1185">Reference proteome</keyword>
<sequence length="360" mass="35064">MEDLAKRGKHSTVFGNRKLVSNLLRGKLFGKGGARGHTVLTVVAPKGYIRRRWRQNRQPASPAVMSESKIVVGIASAASTLAMVAVLVTVPSLYNQINAMNERVADGVQVFRADTDNAWTQLMEVQMSVTPPSKPRENPFGSIFRTKKQALPGFCQCGPLPTPNCPAGPPGPPGPPGNPGAPGTPGPRGDDGAPGAPAAPCPAQDTSCIKCPAGPAGPPGPPGPGGPPGGDGQPGPPGNQGGSGPPGPPGPAGDAGAPGQPGAPGSPGQPGADAERGTGAPGPAGPSGNPGPSGPPGPNGQPGGPGQPGPAGPPGPAGNPGAPGGDGQPGSPGGPGLPGSDAAYCPCPPRSSVFVNRRRI</sequence>
<dbReference type="PANTHER" id="PTHR24637:SF194">
    <property type="entry name" value="CUTICLE COLLAGEN 10-RELATED"/>
    <property type="match status" value="1"/>
</dbReference>
<reference evidence="5" key="1">
    <citation type="journal article" date="2013" name="Genetics">
        <title>The draft genome and transcriptome of Panagrellus redivivus are shaped by the harsh demands of a free-living lifestyle.</title>
        <authorList>
            <person name="Srinivasan J."/>
            <person name="Dillman A.R."/>
            <person name="Macchietto M.G."/>
            <person name="Heikkinen L."/>
            <person name="Lakso M."/>
            <person name="Fracchia K.M."/>
            <person name="Antoshechkin I."/>
            <person name="Mortazavi A."/>
            <person name="Wong G."/>
            <person name="Sternberg P.W."/>
        </authorList>
    </citation>
    <scope>NUCLEOTIDE SEQUENCE [LARGE SCALE GENOMIC DNA]</scope>
    <source>
        <strain evidence="5">MT8872</strain>
    </source>
</reference>
<evidence type="ECO:0000256" key="1">
    <source>
        <dbReference type="ARBA" id="ARBA00022737"/>
    </source>
</evidence>
<feature type="domain" description="Nematode cuticle collagen N-terminal" evidence="4">
    <location>
        <begin position="70"/>
        <end position="122"/>
    </location>
</feature>
<keyword evidence="3" id="KW-0812">Transmembrane</keyword>
<evidence type="ECO:0000256" key="3">
    <source>
        <dbReference type="SAM" id="Phobius"/>
    </source>
</evidence>
<feature type="compositionally biased region" description="Pro residues" evidence="2">
    <location>
        <begin position="292"/>
        <end position="317"/>
    </location>
</feature>
<evidence type="ECO:0000313" key="5">
    <source>
        <dbReference type="Proteomes" id="UP000492821"/>
    </source>
</evidence>
<dbReference type="PANTHER" id="PTHR24637">
    <property type="entry name" value="COLLAGEN"/>
    <property type="match status" value="1"/>
</dbReference>
<dbReference type="InterPro" id="IPR002486">
    <property type="entry name" value="Col_cuticle_N"/>
</dbReference>
<dbReference type="WBParaSite" id="Pan_g23762.t1">
    <property type="protein sequence ID" value="Pan_g23762.t1"/>
    <property type="gene ID" value="Pan_g23762"/>
</dbReference>
<dbReference type="SMART" id="SM01088">
    <property type="entry name" value="Col_cuticle_N"/>
    <property type="match status" value="1"/>
</dbReference>
<evidence type="ECO:0000259" key="4">
    <source>
        <dbReference type="SMART" id="SM01088"/>
    </source>
</evidence>
<evidence type="ECO:0000256" key="2">
    <source>
        <dbReference type="SAM" id="MobiDB-lite"/>
    </source>
</evidence>
<proteinExistence type="predicted"/>
<keyword evidence="3" id="KW-1133">Transmembrane helix</keyword>
<dbReference type="GO" id="GO:0042302">
    <property type="term" value="F:structural constituent of cuticle"/>
    <property type="evidence" value="ECO:0007669"/>
    <property type="project" value="InterPro"/>
</dbReference>
<dbReference type="AlphaFoldDB" id="A0A7E4VST7"/>
<protein>
    <submittedName>
        <fullName evidence="6">Col_cuticle_N domain-containing protein</fullName>
    </submittedName>
</protein>
<dbReference type="Proteomes" id="UP000492821">
    <property type="component" value="Unassembled WGS sequence"/>
</dbReference>
<feature type="compositionally biased region" description="Pro residues" evidence="2">
    <location>
        <begin position="166"/>
        <end position="185"/>
    </location>
</feature>
<feature type="region of interest" description="Disordered" evidence="2">
    <location>
        <begin position="166"/>
        <end position="360"/>
    </location>
</feature>
<evidence type="ECO:0000313" key="6">
    <source>
        <dbReference type="WBParaSite" id="Pan_g23762.t1"/>
    </source>
</evidence>
<name>A0A7E4VST7_PANRE</name>
<organism evidence="5 6">
    <name type="scientific">Panagrellus redivivus</name>
    <name type="common">Microworm</name>
    <dbReference type="NCBI Taxonomy" id="6233"/>
    <lineage>
        <taxon>Eukaryota</taxon>
        <taxon>Metazoa</taxon>
        <taxon>Ecdysozoa</taxon>
        <taxon>Nematoda</taxon>
        <taxon>Chromadorea</taxon>
        <taxon>Rhabditida</taxon>
        <taxon>Tylenchina</taxon>
        <taxon>Panagrolaimomorpha</taxon>
        <taxon>Panagrolaimoidea</taxon>
        <taxon>Panagrolaimidae</taxon>
        <taxon>Panagrellus</taxon>
    </lineage>
</organism>
<feature type="compositionally biased region" description="Gly residues" evidence="2">
    <location>
        <begin position="321"/>
        <end position="337"/>
    </location>
</feature>
<feature type="transmembrane region" description="Helical" evidence="3">
    <location>
        <begin position="70"/>
        <end position="94"/>
    </location>
</feature>
<reference evidence="6" key="2">
    <citation type="submission" date="2020-10" db="UniProtKB">
        <authorList>
            <consortium name="WormBaseParasite"/>
        </authorList>
    </citation>
    <scope>IDENTIFICATION</scope>
</reference>
<accession>A0A7E4VST7</accession>
<keyword evidence="1" id="KW-0677">Repeat</keyword>
<dbReference type="Pfam" id="PF01484">
    <property type="entry name" value="Col_cuticle_N"/>
    <property type="match status" value="1"/>
</dbReference>
<keyword evidence="3" id="KW-0472">Membrane</keyword>